<dbReference type="SMART" id="SM00854">
    <property type="entry name" value="PGA_cap"/>
    <property type="match status" value="1"/>
</dbReference>
<dbReference type="OrthoDB" id="9810906at2"/>
<organism evidence="4 5">
    <name type="scientific">Natribacillus halophilus</name>
    <dbReference type="NCBI Taxonomy" id="549003"/>
    <lineage>
        <taxon>Bacteria</taxon>
        <taxon>Bacillati</taxon>
        <taxon>Bacillota</taxon>
        <taxon>Bacilli</taxon>
        <taxon>Bacillales</taxon>
        <taxon>Bacillaceae</taxon>
        <taxon>Natribacillus</taxon>
    </lineage>
</organism>
<dbReference type="InterPro" id="IPR019079">
    <property type="entry name" value="Capsule_synth_CapA"/>
</dbReference>
<evidence type="ECO:0000259" key="3">
    <source>
        <dbReference type="SMART" id="SM00854"/>
    </source>
</evidence>
<keyword evidence="2" id="KW-0812">Transmembrane</keyword>
<evidence type="ECO:0000256" key="2">
    <source>
        <dbReference type="SAM" id="Phobius"/>
    </source>
</evidence>
<dbReference type="PANTHER" id="PTHR33393">
    <property type="entry name" value="POLYGLUTAMINE SYNTHESIS ACCESSORY PROTEIN RV0574C-RELATED"/>
    <property type="match status" value="1"/>
</dbReference>
<proteinExistence type="inferred from homology"/>
<reference evidence="4 5" key="1">
    <citation type="submission" date="2016-10" db="EMBL/GenBank/DDBJ databases">
        <authorList>
            <person name="de Groot N.N."/>
        </authorList>
    </citation>
    <scope>NUCLEOTIDE SEQUENCE [LARGE SCALE GENOMIC DNA]</scope>
    <source>
        <strain evidence="4 5">DSM 21771</strain>
    </source>
</reference>
<evidence type="ECO:0000313" key="5">
    <source>
        <dbReference type="Proteomes" id="UP000198853"/>
    </source>
</evidence>
<keyword evidence="5" id="KW-1185">Reference proteome</keyword>
<dbReference type="SUPFAM" id="SSF56300">
    <property type="entry name" value="Metallo-dependent phosphatases"/>
    <property type="match status" value="1"/>
</dbReference>
<feature type="domain" description="Capsule synthesis protein CapA" evidence="3">
    <location>
        <begin position="64"/>
        <end position="298"/>
    </location>
</feature>
<comment type="similarity">
    <text evidence="1">Belongs to the CapA family.</text>
</comment>
<keyword evidence="2" id="KW-0472">Membrane</keyword>
<dbReference type="InterPro" id="IPR052169">
    <property type="entry name" value="CW_Biosynth-Accessory"/>
</dbReference>
<accession>A0A1G8LPF1</accession>
<dbReference type="AlphaFoldDB" id="A0A1G8LPF1"/>
<sequence>MREKRTREFNLQESMLARTKKHKRKAFPHAVIGTIICLLILLSVNWWPTPDVASVASDEENAFTASFVGDIMTGRYVEQVVDHRGTEALFQYARPYFDEADYVTGNLENPVLMDGNEYEPEDKEIVLEAGQETVGILDDAGFTNVNLANNHIRDYGSEGLQSTLTAFEPSEVDTVGAYFGQDEEAISIEQHDDLTVATVGFNDVWPLTGSEGVAESSPAESLEMIQDADEQADLVVAHLHSGVEYSSTVTDRQEELMKAYVDAGADIVVGHHPHVLQSVDVYNDGIIFYSLGNFVFDQGWTRARDTVVAQYELGEDGMAEIELVPFRIREAQPRPIDGLAEPYHRERIFQQLTKDTSDDSTYEQSDGRLVFEVDHGHVLE</sequence>
<dbReference type="Pfam" id="PF09587">
    <property type="entry name" value="PGA_cap"/>
    <property type="match status" value="1"/>
</dbReference>
<gene>
    <name evidence="4" type="ORF">SAMN04488123_103203</name>
</gene>
<evidence type="ECO:0000256" key="1">
    <source>
        <dbReference type="ARBA" id="ARBA00005662"/>
    </source>
</evidence>
<dbReference type="Proteomes" id="UP000198853">
    <property type="component" value="Unassembled WGS sequence"/>
</dbReference>
<name>A0A1G8LPF1_9BACI</name>
<keyword evidence="2" id="KW-1133">Transmembrane helix</keyword>
<dbReference type="PANTHER" id="PTHR33393:SF13">
    <property type="entry name" value="PGA BIOSYNTHESIS PROTEIN CAPA"/>
    <property type="match status" value="1"/>
</dbReference>
<dbReference type="EMBL" id="FNEN01000003">
    <property type="protein sequence ID" value="SDI57554.1"/>
    <property type="molecule type" value="Genomic_DNA"/>
</dbReference>
<feature type="transmembrane region" description="Helical" evidence="2">
    <location>
        <begin position="26"/>
        <end position="47"/>
    </location>
</feature>
<protein>
    <submittedName>
        <fullName evidence="4">Poly-gamma-glutamate synthesis protein (Capsule biosynthesis protein)</fullName>
    </submittedName>
</protein>
<dbReference type="RefSeq" id="WP_090396753.1">
    <property type="nucleotide sequence ID" value="NZ_FNEN01000003.1"/>
</dbReference>
<dbReference type="CDD" id="cd07381">
    <property type="entry name" value="MPP_CapA"/>
    <property type="match status" value="1"/>
</dbReference>
<evidence type="ECO:0000313" key="4">
    <source>
        <dbReference type="EMBL" id="SDI57554.1"/>
    </source>
</evidence>
<dbReference type="InterPro" id="IPR029052">
    <property type="entry name" value="Metallo-depent_PP-like"/>
</dbReference>
<dbReference type="Gene3D" id="3.60.21.10">
    <property type="match status" value="1"/>
</dbReference>